<protein>
    <submittedName>
        <fullName evidence="1">Uncharacterized protein</fullName>
    </submittedName>
</protein>
<evidence type="ECO:0000313" key="1">
    <source>
        <dbReference type="EMBL" id="GBP88342.1"/>
    </source>
</evidence>
<name>A0A4C1ZLZ3_EUMVA</name>
<proteinExistence type="predicted"/>
<reference evidence="1 2" key="1">
    <citation type="journal article" date="2019" name="Commun. Biol.">
        <title>The bagworm genome reveals a unique fibroin gene that provides high tensile strength.</title>
        <authorList>
            <person name="Kono N."/>
            <person name="Nakamura H."/>
            <person name="Ohtoshi R."/>
            <person name="Tomita M."/>
            <person name="Numata K."/>
            <person name="Arakawa K."/>
        </authorList>
    </citation>
    <scope>NUCLEOTIDE SEQUENCE [LARGE SCALE GENOMIC DNA]</scope>
</reference>
<dbReference type="Proteomes" id="UP000299102">
    <property type="component" value="Unassembled WGS sequence"/>
</dbReference>
<accession>A0A4C1ZLZ3</accession>
<organism evidence="1 2">
    <name type="scientific">Eumeta variegata</name>
    <name type="common">Bagworm moth</name>
    <name type="synonym">Eumeta japonica</name>
    <dbReference type="NCBI Taxonomy" id="151549"/>
    <lineage>
        <taxon>Eukaryota</taxon>
        <taxon>Metazoa</taxon>
        <taxon>Ecdysozoa</taxon>
        <taxon>Arthropoda</taxon>
        <taxon>Hexapoda</taxon>
        <taxon>Insecta</taxon>
        <taxon>Pterygota</taxon>
        <taxon>Neoptera</taxon>
        <taxon>Endopterygota</taxon>
        <taxon>Lepidoptera</taxon>
        <taxon>Glossata</taxon>
        <taxon>Ditrysia</taxon>
        <taxon>Tineoidea</taxon>
        <taxon>Psychidae</taxon>
        <taxon>Oiketicinae</taxon>
        <taxon>Eumeta</taxon>
    </lineage>
</organism>
<evidence type="ECO:0000313" key="2">
    <source>
        <dbReference type="Proteomes" id="UP000299102"/>
    </source>
</evidence>
<gene>
    <name evidence="1" type="ORF">EVAR_99780_1</name>
</gene>
<sequence length="144" mass="16446">MNETEQERRKTTLVKVLKNGSKFILKYGKGRVPNRVPCVLEREDRGCPKEQLFLRKCELEVYLSEINEKTVTDIDAIAFKYFFTCPQSIIFPADLSRTVKTFESLLSKAHVSQFRKVTPVAVRAGACARPPRPSPAFVTPERLK</sequence>
<comment type="caution">
    <text evidence="1">The sequence shown here is derived from an EMBL/GenBank/DDBJ whole genome shotgun (WGS) entry which is preliminary data.</text>
</comment>
<dbReference type="EMBL" id="BGZK01001924">
    <property type="protein sequence ID" value="GBP88342.1"/>
    <property type="molecule type" value="Genomic_DNA"/>
</dbReference>
<keyword evidence="2" id="KW-1185">Reference proteome</keyword>
<dbReference type="AlphaFoldDB" id="A0A4C1ZLZ3"/>